<dbReference type="Gene3D" id="3.40.50.1220">
    <property type="entry name" value="TPP-binding domain"/>
    <property type="match status" value="1"/>
</dbReference>
<dbReference type="AlphaFoldDB" id="A0A147KLI2"/>
<evidence type="ECO:0000256" key="4">
    <source>
        <dbReference type="RuleBase" id="RU362132"/>
    </source>
</evidence>
<dbReference type="InterPro" id="IPR029035">
    <property type="entry name" value="DHS-like_NAD/FAD-binding_dom"/>
</dbReference>
<dbReference type="CDD" id="cd07035">
    <property type="entry name" value="TPP_PYR_POX_like"/>
    <property type="match status" value="1"/>
</dbReference>
<dbReference type="PATRIC" id="fig|665004.4.peg.2282"/>
<dbReference type="GO" id="GO:0005948">
    <property type="term" value="C:acetolactate synthase complex"/>
    <property type="evidence" value="ECO:0007669"/>
    <property type="project" value="TreeGrafter"/>
</dbReference>
<feature type="domain" description="Thiamine pyrophosphate enzyme TPP-binding" evidence="6">
    <location>
        <begin position="381"/>
        <end position="528"/>
    </location>
</feature>
<gene>
    <name evidence="8" type="ORF">AC529_03130</name>
</gene>
<sequence>MKVPAAVAKALRDFGTDTVFGLMGDANMRFLVDFVGAGGRFVSAVDEGGAVSMADGYSRVGNRVGVASVTHGPGVANVVTALTEAVRARSALVVVTGDTASRPNHLQRFDLRGVADLTGAEYRRVLRAEDVSRDVAEVLHRVSVTRRPVLLDVPVDLHGEEVEDTSPRRNGGPLRQAFGPDEDALDRALGVVASARRPVVLAGRGAALSGAREDLLELAELIGAPVATTLLGKDLFRGEPFDLGVAGTLGSRVSTETILAADCVIAFGAGLNDYTTAEGSLLADKAVVRVDVDPHRWECTAQVDVLVVGDARTTARAMVEQLRAVGHRPGGFRSERLAAELAAYDPREEFVDRSGADTLDPRTALIRLDELLPADRVVVTDTGRFVYAPWRYLHVPEPTAFTHTLNFASIGLGIATAIGAAAAAPDRLTVAVVGDGGGMMGMVELVTAVRSGLPLVVVVCNDGAYGMEYRALERAGADPTPSLLSWPDFPAVARAYGADGVTVRTMAELEAAVVRLGAAPQVPFVIEIRTDPTVDIVD</sequence>
<evidence type="ECO:0000313" key="8">
    <source>
        <dbReference type="EMBL" id="KUP98146.1"/>
    </source>
</evidence>
<evidence type="ECO:0000256" key="3">
    <source>
        <dbReference type="ARBA" id="ARBA00023052"/>
    </source>
</evidence>
<dbReference type="STRING" id="665004.AC529_03130"/>
<dbReference type="PANTHER" id="PTHR18968:SF13">
    <property type="entry name" value="ACETOLACTATE SYNTHASE CATALYTIC SUBUNIT, MITOCHONDRIAL"/>
    <property type="match status" value="1"/>
</dbReference>
<evidence type="ECO:0000259" key="7">
    <source>
        <dbReference type="Pfam" id="PF02776"/>
    </source>
</evidence>
<evidence type="ECO:0000256" key="1">
    <source>
        <dbReference type="ARBA" id="ARBA00001964"/>
    </source>
</evidence>
<dbReference type="CDD" id="cd00568">
    <property type="entry name" value="TPP_enzymes"/>
    <property type="match status" value="1"/>
</dbReference>
<dbReference type="InterPro" id="IPR012000">
    <property type="entry name" value="Thiamin_PyroP_enz_cen_dom"/>
</dbReference>
<dbReference type="Proteomes" id="UP000074382">
    <property type="component" value="Unassembled WGS sequence"/>
</dbReference>
<dbReference type="SUPFAM" id="SSF52518">
    <property type="entry name" value="Thiamin diphosphate-binding fold (THDP-binding)"/>
    <property type="match status" value="2"/>
</dbReference>
<dbReference type="PROSITE" id="PS00187">
    <property type="entry name" value="TPP_ENZYMES"/>
    <property type="match status" value="1"/>
</dbReference>
<evidence type="ECO:0008006" key="10">
    <source>
        <dbReference type="Google" id="ProtNLM"/>
    </source>
</evidence>
<dbReference type="PANTHER" id="PTHR18968">
    <property type="entry name" value="THIAMINE PYROPHOSPHATE ENZYMES"/>
    <property type="match status" value="1"/>
</dbReference>
<dbReference type="SUPFAM" id="SSF52467">
    <property type="entry name" value="DHS-like NAD/FAD-binding domain"/>
    <property type="match status" value="1"/>
</dbReference>
<keyword evidence="9" id="KW-1185">Reference proteome</keyword>
<dbReference type="InterPro" id="IPR012001">
    <property type="entry name" value="Thiamin_PyroP_enz_TPP-bd_dom"/>
</dbReference>
<dbReference type="InterPro" id="IPR011766">
    <property type="entry name" value="TPP_enzyme_TPP-bd"/>
</dbReference>
<dbReference type="GO" id="GO:0000287">
    <property type="term" value="F:magnesium ion binding"/>
    <property type="evidence" value="ECO:0007669"/>
    <property type="project" value="InterPro"/>
</dbReference>
<organism evidence="8 9">
    <name type="scientific">Thermobifida cellulosilytica TB100</name>
    <dbReference type="NCBI Taxonomy" id="665004"/>
    <lineage>
        <taxon>Bacteria</taxon>
        <taxon>Bacillati</taxon>
        <taxon>Actinomycetota</taxon>
        <taxon>Actinomycetes</taxon>
        <taxon>Streptosporangiales</taxon>
        <taxon>Nocardiopsidaceae</taxon>
        <taxon>Thermobifida</taxon>
    </lineage>
</organism>
<protein>
    <recommendedName>
        <fullName evidence="10">Thiamine pyrophosphate-binding protein</fullName>
    </recommendedName>
</protein>
<dbReference type="Pfam" id="PF02776">
    <property type="entry name" value="TPP_enzyme_N"/>
    <property type="match status" value="1"/>
</dbReference>
<proteinExistence type="inferred from homology"/>
<accession>A0A147KLI2</accession>
<dbReference type="Pfam" id="PF00205">
    <property type="entry name" value="TPP_enzyme_M"/>
    <property type="match status" value="1"/>
</dbReference>
<dbReference type="GO" id="GO:0009099">
    <property type="term" value="P:L-valine biosynthetic process"/>
    <property type="evidence" value="ECO:0007669"/>
    <property type="project" value="TreeGrafter"/>
</dbReference>
<evidence type="ECO:0000313" key="9">
    <source>
        <dbReference type="Proteomes" id="UP000074382"/>
    </source>
</evidence>
<dbReference type="Pfam" id="PF02775">
    <property type="entry name" value="TPP_enzyme_C"/>
    <property type="match status" value="1"/>
</dbReference>
<dbReference type="InterPro" id="IPR000399">
    <property type="entry name" value="TPP-bd_CS"/>
</dbReference>
<evidence type="ECO:0000259" key="5">
    <source>
        <dbReference type="Pfam" id="PF00205"/>
    </source>
</evidence>
<comment type="caution">
    <text evidence="8">The sequence shown here is derived from an EMBL/GenBank/DDBJ whole genome shotgun (WGS) entry which is preliminary data.</text>
</comment>
<dbReference type="GO" id="GO:0003984">
    <property type="term" value="F:acetolactate synthase activity"/>
    <property type="evidence" value="ECO:0007669"/>
    <property type="project" value="TreeGrafter"/>
</dbReference>
<keyword evidence="3 4" id="KW-0786">Thiamine pyrophosphate</keyword>
<dbReference type="InterPro" id="IPR029061">
    <property type="entry name" value="THDP-binding"/>
</dbReference>
<name>A0A147KLI2_THECS</name>
<evidence type="ECO:0000259" key="6">
    <source>
        <dbReference type="Pfam" id="PF02775"/>
    </source>
</evidence>
<dbReference type="Gene3D" id="3.40.50.970">
    <property type="match status" value="2"/>
</dbReference>
<feature type="domain" description="Thiamine pyrophosphate enzyme central" evidence="5">
    <location>
        <begin position="185"/>
        <end position="317"/>
    </location>
</feature>
<reference evidence="9" key="1">
    <citation type="journal article" date="2017" name="Acta Aliment.">
        <title>Plant polysaccharide degrading enzyme system of Thermpbifida cellulosilytica TB100 revealed by de novo genome project data.</title>
        <authorList>
            <person name="Toth A."/>
            <person name="Baka E."/>
            <person name="Luzics S."/>
            <person name="Bata-Vidacs I."/>
            <person name="Nagy I."/>
            <person name="Balint B."/>
            <person name="Herceg R."/>
            <person name="Olasz F."/>
            <person name="Wilk T."/>
            <person name="Nagy T."/>
            <person name="Kriszt B."/>
            <person name="Nagy I."/>
            <person name="Kukolya J."/>
        </authorList>
    </citation>
    <scope>NUCLEOTIDE SEQUENCE [LARGE SCALE GENOMIC DNA]</scope>
    <source>
        <strain evidence="9">TB100</strain>
    </source>
</reference>
<dbReference type="GO" id="GO:0050660">
    <property type="term" value="F:flavin adenine dinucleotide binding"/>
    <property type="evidence" value="ECO:0007669"/>
    <property type="project" value="TreeGrafter"/>
</dbReference>
<dbReference type="EMBL" id="LGEM01000015">
    <property type="protein sequence ID" value="KUP98146.1"/>
    <property type="molecule type" value="Genomic_DNA"/>
</dbReference>
<dbReference type="GO" id="GO:0030976">
    <property type="term" value="F:thiamine pyrophosphate binding"/>
    <property type="evidence" value="ECO:0007669"/>
    <property type="project" value="InterPro"/>
</dbReference>
<dbReference type="InterPro" id="IPR045229">
    <property type="entry name" value="TPP_enz"/>
</dbReference>
<feature type="domain" description="Thiamine pyrophosphate enzyme N-terminal TPP-binding" evidence="7">
    <location>
        <begin position="1"/>
        <end position="105"/>
    </location>
</feature>
<dbReference type="GO" id="GO:0009097">
    <property type="term" value="P:isoleucine biosynthetic process"/>
    <property type="evidence" value="ECO:0007669"/>
    <property type="project" value="TreeGrafter"/>
</dbReference>
<comment type="similarity">
    <text evidence="2 4">Belongs to the TPP enzyme family.</text>
</comment>
<comment type="cofactor">
    <cofactor evidence="1">
        <name>thiamine diphosphate</name>
        <dbReference type="ChEBI" id="CHEBI:58937"/>
    </cofactor>
</comment>
<evidence type="ECO:0000256" key="2">
    <source>
        <dbReference type="ARBA" id="ARBA00007812"/>
    </source>
</evidence>